<dbReference type="eggNOG" id="COG2382">
    <property type="taxonomic scope" value="Bacteria"/>
</dbReference>
<dbReference type="InterPro" id="IPR029058">
    <property type="entry name" value="AB_hydrolase_fold"/>
</dbReference>
<evidence type="ECO:0000313" key="1">
    <source>
        <dbReference type="EMBL" id="EYF04258.1"/>
    </source>
</evidence>
<evidence type="ECO:0000313" key="2">
    <source>
        <dbReference type="Proteomes" id="UP000019678"/>
    </source>
</evidence>
<dbReference type="InterPro" id="IPR050583">
    <property type="entry name" value="Mycobacterial_A85_antigen"/>
</dbReference>
<gene>
    <name evidence="1" type="ORF">CAP_4735</name>
</gene>
<reference evidence="1 2" key="1">
    <citation type="submission" date="2013-05" db="EMBL/GenBank/DDBJ databases">
        <title>Genome assembly of Chondromyces apiculatus DSM 436.</title>
        <authorList>
            <person name="Sharma G."/>
            <person name="Khatri I."/>
            <person name="Kaur C."/>
            <person name="Mayilraj S."/>
            <person name="Subramanian S."/>
        </authorList>
    </citation>
    <scope>NUCLEOTIDE SEQUENCE [LARGE SCALE GENOMIC DNA]</scope>
    <source>
        <strain evidence="1 2">DSM 436</strain>
    </source>
</reference>
<dbReference type="Gene3D" id="3.40.50.1820">
    <property type="entry name" value="alpha/beta hydrolase"/>
    <property type="match status" value="1"/>
</dbReference>
<dbReference type="EMBL" id="ASRX01000037">
    <property type="protein sequence ID" value="EYF04258.1"/>
    <property type="molecule type" value="Genomic_DNA"/>
</dbReference>
<name>A0A017T4R5_9BACT</name>
<dbReference type="STRING" id="1192034.CAP_4735"/>
<proteinExistence type="predicted"/>
<sequence>MYHLRSMLSRRGFLSTLTAAALAPRRVGAEPPEPLSPPAWMPQDLDVREIAVPGDRLLGERFTLFTPKHLAPHEKVPLVVLLHGLGETGDLRMGAWAWVERYGLGNAYDRLRRPPLARTSKRGEWTDARLAEVNAALAARPFRGLALACPYTPNIHKTPHPAASLDGYARWIAEVVVPRARELAPVFKEAARTTLDGCSLGGYVGLEVFLRRPEVFGAWGGVQSAFGAHRVPDFADRLARAIARVGPRHLHLLTSTGDAFRAGNTQLAAALAKKNVPCTLRELPGPHDQPWLREAGTIEMLLWHERRRGPP</sequence>
<protein>
    <submittedName>
        <fullName evidence="1">Putative esterase</fullName>
    </submittedName>
</protein>
<dbReference type="AlphaFoldDB" id="A0A017T4R5"/>
<accession>A0A017T4R5</accession>
<dbReference type="Proteomes" id="UP000019678">
    <property type="component" value="Unassembled WGS sequence"/>
</dbReference>
<dbReference type="SUPFAM" id="SSF53474">
    <property type="entry name" value="alpha/beta-Hydrolases"/>
    <property type="match status" value="1"/>
</dbReference>
<comment type="caution">
    <text evidence="1">The sequence shown here is derived from an EMBL/GenBank/DDBJ whole genome shotgun (WGS) entry which is preliminary data.</text>
</comment>
<organism evidence="1 2">
    <name type="scientific">Chondromyces apiculatus DSM 436</name>
    <dbReference type="NCBI Taxonomy" id="1192034"/>
    <lineage>
        <taxon>Bacteria</taxon>
        <taxon>Pseudomonadati</taxon>
        <taxon>Myxococcota</taxon>
        <taxon>Polyangia</taxon>
        <taxon>Polyangiales</taxon>
        <taxon>Polyangiaceae</taxon>
        <taxon>Chondromyces</taxon>
    </lineage>
</organism>
<keyword evidence="2" id="KW-1185">Reference proteome</keyword>
<dbReference type="PANTHER" id="PTHR48098">
    <property type="entry name" value="ENTEROCHELIN ESTERASE-RELATED"/>
    <property type="match status" value="1"/>
</dbReference>